<dbReference type="PANTHER" id="PTHR36985:SF1">
    <property type="entry name" value="TRANSLOCATION AND ASSEMBLY MODULE SUBUNIT TAMB"/>
    <property type="match status" value="1"/>
</dbReference>
<keyword evidence="3 5" id="KW-1133">Transmembrane helix</keyword>
<protein>
    <recommendedName>
        <fullName evidence="6">Translocation and assembly module TamB C-terminal domain-containing protein</fullName>
    </recommendedName>
</protein>
<evidence type="ECO:0000256" key="1">
    <source>
        <dbReference type="ARBA" id="ARBA00004167"/>
    </source>
</evidence>
<dbReference type="STRING" id="420662.Mpe_A1089"/>
<dbReference type="GO" id="GO:0005886">
    <property type="term" value="C:plasma membrane"/>
    <property type="evidence" value="ECO:0007669"/>
    <property type="project" value="InterPro"/>
</dbReference>
<accession>A2SER1</accession>
<proteinExistence type="predicted"/>
<dbReference type="HOGENOM" id="CLU_002338_3_0_4"/>
<evidence type="ECO:0000256" key="5">
    <source>
        <dbReference type="SAM" id="Phobius"/>
    </source>
</evidence>
<gene>
    <name evidence="7" type="ordered locus">Mpe_A1089</name>
</gene>
<dbReference type="eggNOG" id="COG2911">
    <property type="taxonomic scope" value="Bacteria"/>
</dbReference>
<dbReference type="Proteomes" id="UP000000366">
    <property type="component" value="Chromosome"/>
</dbReference>
<keyword evidence="4 5" id="KW-0472">Membrane</keyword>
<dbReference type="GO" id="GO:0009306">
    <property type="term" value="P:protein secretion"/>
    <property type="evidence" value="ECO:0007669"/>
    <property type="project" value="InterPro"/>
</dbReference>
<dbReference type="KEGG" id="mpt:Mpe_A1089"/>
<dbReference type="Pfam" id="PF04357">
    <property type="entry name" value="TamB"/>
    <property type="match status" value="1"/>
</dbReference>
<keyword evidence="2 5" id="KW-0812">Transmembrane</keyword>
<feature type="domain" description="Translocation and assembly module TamB C-terminal" evidence="6">
    <location>
        <begin position="1097"/>
        <end position="1433"/>
    </location>
</feature>
<keyword evidence="8" id="KW-1185">Reference proteome</keyword>
<sequence length="1434" mass="151357">MADTPAPRGAGSPAAAPRVARRWPWLLGAVLALPLAAAAVIASAWQALHTEAGTRWWLDQIGMHVPGLTLEAPRGALLGPTSEFSLAQLSIRAGRSTVRIDGLQSSGLELVDWRFAAPFVHLQARTLAAHSVAVELSPTPAPTPAAGAPSDLQLPLSARIDTLRIERLQLPGLAAPIEALSARVEAGSTHRIEALSLRWNGLQAEGGGQIEAAAPLPLRARFALHGAVDASEAQVPPWARDVTLALQAAGPLSRFDAQATVVMQSQRLDVKAQVTPFDPLPVSQLDAHFVQLDLARLLAPLLSAGTPAPTTELNGSAVLQLNNDQPLVLRAQVRNEVPGRWDQRRAPLREIDLLLRGRGTAWDIERARVQLASDARTAAGLLEATGRVEGPDAQARLRLDGVLLQGLDQRAPPLRLSGPVDLKHAAPANAEAAFGRLAFDARLEGALLGPARHNAPVPLRGTAQLALRGSATPTLAVIDTLSARAGAARLDGKGRAQRSGERWDTEADLKLADFDPAAWLPGEPTAAWRRSRNALNGQLNLRAQVPVVAADAGALLAALRGTLRADLSDSAFAGQPLALQLQADADGKGRLDATASARAADNRAELDLKLRAPVRGGSAPAADAEQLRLQLDAPALAQLAPLADALGLGPLTGRARLETRTDGALGAWLLGSAASGSLVTRGSLELERLQFGSLRLDAAQGRWDATLPGSEAVGSALARAALQGEFTATQIRTPALTLPTVALQADGTLGEHRASLRATLRQPQAPGSEAGAAEPAPLSLVARLTGAWQAGENGAPNLWRARLPELSLLPVPQSAGPAPPPAAAGGAESADAAAVRSQVAPLPLVVARELAFELQQGEQLLRWQMTPGSVDVLGAVLRWQTLRWQRQGERPPQLDLQADVEPFEVARLLRRLQPDFGWVGDLRVGAQVRVRSDPAVSAHIEIARTGGDLQVNEFGSIQPLGLTDARLEFTAESGLWQFNQLVAGAQLGRVVGAQTVRTAPDLLWPAPDAPVEGALRVQVENLGAWGAWVPAGWRLGGQMDGTLLVGGRFGGPDLTGQLAGRQLALRNTLEGVALSDGELDARFDGDTARLTTLRFKAGEGELRASGDARLGDAPQARLQLTAERATVLGRVDRRVVASGQASLALDTQTIKIDGDFRADEGLIDISRSDAPTLGEDVTVRRAGDAPAAAETAAPRAPRTVDLRLAVNLGPRFKLRGRGLDTRLEGDLRLTTPGGRLAAHGEIRTDAGTYEAYGQKLAIERGVITFVGDIANPRLDIQAVRANTDTRVGVIVGGNVQSPRVRLFSDPELPGTEKLALLVTGRSYDSLAGGDVLLLQRAAFALLAGDGADGKNPLDVAGLLRLDELSVRQSDGAVKDTVVTVGKQISDRVYVGYERGLNATAGNWQLIYRIAQRFTLRAQSGEDPAVDLIWIFRWN</sequence>
<evidence type="ECO:0000313" key="7">
    <source>
        <dbReference type="EMBL" id="ABM94050.1"/>
    </source>
</evidence>
<comment type="subcellular location">
    <subcellularLocation>
        <location evidence="1">Membrane</location>
        <topology evidence="1">Single-pass membrane protein</topology>
    </subcellularLocation>
</comment>
<reference evidence="7 8" key="1">
    <citation type="journal article" date="2007" name="J. Bacteriol.">
        <title>Whole-genome analysis of the methyl tert-butyl ether-degrading beta-proteobacterium Methylibium petroleiphilum PM1.</title>
        <authorList>
            <person name="Kane S.R."/>
            <person name="Chakicherla A.Y."/>
            <person name="Chain P.S.G."/>
            <person name="Schmidt R."/>
            <person name="Shin M.W."/>
            <person name="Legler T.C."/>
            <person name="Scow K.M."/>
            <person name="Larimer F.W."/>
            <person name="Lucas S.M."/>
            <person name="Richardson P.M."/>
            <person name="Hristova K.R."/>
        </authorList>
    </citation>
    <scope>NUCLEOTIDE SEQUENCE [LARGE SCALE GENOMIC DNA]</scope>
    <source>
        <strain evidence="8">ATCC BAA-1232 / LMG 22953 / PM1</strain>
    </source>
</reference>
<evidence type="ECO:0000256" key="3">
    <source>
        <dbReference type="ARBA" id="ARBA00022989"/>
    </source>
</evidence>
<organism evidence="7 8">
    <name type="scientific">Methylibium petroleiphilum (strain ATCC BAA-1232 / LMG 22953 / PM1)</name>
    <dbReference type="NCBI Taxonomy" id="420662"/>
    <lineage>
        <taxon>Bacteria</taxon>
        <taxon>Pseudomonadati</taxon>
        <taxon>Pseudomonadota</taxon>
        <taxon>Betaproteobacteria</taxon>
        <taxon>Burkholderiales</taxon>
        <taxon>Sphaerotilaceae</taxon>
        <taxon>Methylibium</taxon>
    </lineage>
</organism>
<evidence type="ECO:0000256" key="4">
    <source>
        <dbReference type="ARBA" id="ARBA00023136"/>
    </source>
</evidence>
<name>A2SER1_METPP</name>
<dbReference type="RefSeq" id="WP_011828687.1">
    <property type="nucleotide sequence ID" value="NC_008825.1"/>
</dbReference>
<evidence type="ECO:0000259" key="6">
    <source>
        <dbReference type="Pfam" id="PF04357"/>
    </source>
</evidence>
<feature type="transmembrane region" description="Helical" evidence="5">
    <location>
        <begin position="25"/>
        <end position="45"/>
    </location>
</feature>
<evidence type="ECO:0000256" key="2">
    <source>
        <dbReference type="ARBA" id="ARBA00022692"/>
    </source>
</evidence>
<dbReference type="PANTHER" id="PTHR36985">
    <property type="entry name" value="TRANSLOCATION AND ASSEMBLY MODULE SUBUNIT TAMB"/>
    <property type="match status" value="1"/>
</dbReference>
<evidence type="ECO:0000313" key="8">
    <source>
        <dbReference type="Proteomes" id="UP000000366"/>
    </source>
</evidence>
<dbReference type="GO" id="GO:0097347">
    <property type="term" value="C:TAM protein secretion complex"/>
    <property type="evidence" value="ECO:0007669"/>
    <property type="project" value="TreeGrafter"/>
</dbReference>
<dbReference type="InterPro" id="IPR007452">
    <property type="entry name" value="TamB_C"/>
</dbReference>
<dbReference type="EMBL" id="CP000555">
    <property type="protein sequence ID" value="ABM94050.1"/>
    <property type="molecule type" value="Genomic_DNA"/>
</dbReference>